<dbReference type="PANTHER" id="PTHR47027:SF8">
    <property type="entry name" value="RIBONUCLEASE H"/>
    <property type="match status" value="1"/>
</dbReference>
<accession>A0A2D4NIR8</accession>
<protein>
    <submittedName>
        <fullName evidence="1">Uncharacterized protein</fullName>
    </submittedName>
</protein>
<evidence type="ECO:0000313" key="1">
    <source>
        <dbReference type="EMBL" id="LAB45009.1"/>
    </source>
</evidence>
<dbReference type="EMBL" id="IACM01180287">
    <property type="protein sequence ID" value="LAB45009.1"/>
    <property type="molecule type" value="Transcribed_RNA"/>
</dbReference>
<reference evidence="1" key="1">
    <citation type="submission" date="2017-07" db="EMBL/GenBank/DDBJ databases">
        <authorList>
            <person name="Mikheyev A."/>
            <person name="Grau M."/>
        </authorList>
    </citation>
    <scope>NUCLEOTIDE SEQUENCE</scope>
    <source>
        <tissue evidence="1">Venom_gland</tissue>
    </source>
</reference>
<proteinExistence type="predicted"/>
<organism evidence="1">
    <name type="scientific">Micrurus spixii</name>
    <name type="common">Amazon coral snake</name>
    <dbReference type="NCBI Taxonomy" id="129469"/>
    <lineage>
        <taxon>Eukaryota</taxon>
        <taxon>Metazoa</taxon>
        <taxon>Chordata</taxon>
        <taxon>Craniata</taxon>
        <taxon>Vertebrata</taxon>
        <taxon>Euteleostomi</taxon>
        <taxon>Lepidosauria</taxon>
        <taxon>Squamata</taxon>
        <taxon>Bifurcata</taxon>
        <taxon>Unidentata</taxon>
        <taxon>Episquamata</taxon>
        <taxon>Toxicofera</taxon>
        <taxon>Serpentes</taxon>
        <taxon>Colubroidea</taxon>
        <taxon>Elapidae</taxon>
        <taxon>Elapinae</taxon>
        <taxon>Micrurus</taxon>
    </lineage>
</organism>
<reference evidence="1" key="2">
    <citation type="submission" date="2017-11" db="EMBL/GenBank/DDBJ databases">
        <title>Coralsnake Venomics: Analyses of Venom Gland Transcriptomes and Proteomes of Six Brazilian Taxa.</title>
        <authorList>
            <person name="Aird S.D."/>
            <person name="Jorge da Silva N."/>
            <person name="Qiu L."/>
            <person name="Villar-Briones A."/>
            <person name="Aparecida-Saddi V."/>
            <person name="Campos-Telles M.P."/>
            <person name="Grau M."/>
            <person name="Mikheyev A.S."/>
        </authorList>
    </citation>
    <scope>NUCLEOTIDE SEQUENCE</scope>
    <source>
        <tissue evidence="1">Venom_gland</tissue>
    </source>
</reference>
<name>A0A2D4NIR8_9SAUR</name>
<dbReference type="AlphaFoldDB" id="A0A2D4NIR8"/>
<dbReference type="PANTHER" id="PTHR47027">
    <property type="entry name" value="REVERSE TRANSCRIPTASE DOMAIN-CONTAINING PROTEIN"/>
    <property type="match status" value="1"/>
</dbReference>
<sequence length="121" mass="14407">MSKLASEGVMIQCRFAIWSCKKSCEFQKIIYMCFIDYKKDSNCVDHEKQLRALCELEIPAHLIKVMKPLYKNQEAILRTPNRDTNWFKIKECNKVISFLFLIQLYAKMIMRKLDLEESKSM</sequence>